<protein>
    <recommendedName>
        <fullName evidence="3">Endonuclease/exonuclease/phosphatase domain-containing protein</fullName>
    </recommendedName>
</protein>
<reference evidence="1" key="2">
    <citation type="journal article" date="2019" name="IMA Fungus">
        <title>Genome sequencing and comparison of five Tilletia species to identify candidate genes for the detection of regulated species infecting wheat.</title>
        <authorList>
            <person name="Nguyen H.D.T."/>
            <person name="Sultana T."/>
            <person name="Kesanakurti P."/>
            <person name="Hambleton S."/>
        </authorList>
    </citation>
    <scope>NUCLEOTIDE SEQUENCE</scope>
    <source>
        <strain evidence="1">DAOMC 236416</strain>
    </source>
</reference>
<evidence type="ECO:0000313" key="1">
    <source>
        <dbReference type="EMBL" id="KAE8255755.1"/>
    </source>
</evidence>
<sequence length="129" mass="14284">MMRYLQAEDADIIVLTETQVNERPMHPGLTAISKQQYWGIGTNKGYPGTAILSKVKPIKITFRFPSETGKAADGKEAIQKEPELDTKGRIIGIFTVTAEFETLYLIDTYAVNAGEGFKSMPARCDVPGW</sequence>
<dbReference type="EMBL" id="LWDF02000151">
    <property type="protein sequence ID" value="KAE8255755.1"/>
    <property type="molecule type" value="Genomic_DNA"/>
</dbReference>
<proteinExistence type="predicted"/>
<dbReference type="OrthoDB" id="498125at2759"/>
<dbReference type="SUPFAM" id="SSF56219">
    <property type="entry name" value="DNase I-like"/>
    <property type="match status" value="1"/>
</dbReference>
<reference evidence="1" key="1">
    <citation type="submission" date="2016-04" db="EMBL/GenBank/DDBJ databases">
        <authorList>
            <person name="Nguyen H.D."/>
            <person name="Samba Siva P."/>
            <person name="Cullis J."/>
            <person name="Levesque C.A."/>
            <person name="Hambleton S."/>
        </authorList>
    </citation>
    <scope>NUCLEOTIDE SEQUENCE</scope>
    <source>
        <strain evidence="1">DAOMC 236416</strain>
    </source>
</reference>
<keyword evidence="2" id="KW-1185">Reference proteome</keyword>
<dbReference type="AlphaFoldDB" id="A0A177TBA7"/>
<gene>
    <name evidence="1" type="ORF">A4X13_0g2924</name>
</gene>
<evidence type="ECO:0000313" key="2">
    <source>
        <dbReference type="Proteomes" id="UP000077521"/>
    </source>
</evidence>
<dbReference type="Gene3D" id="3.60.10.10">
    <property type="entry name" value="Endonuclease/exonuclease/phosphatase"/>
    <property type="match status" value="1"/>
</dbReference>
<comment type="caution">
    <text evidence="1">The sequence shown here is derived from an EMBL/GenBank/DDBJ whole genome shotgun (WGS) entry which is preliminary data.</text>
</comment>
<name>A0A177TBA7_9BASI</name>
<organism evidence="1 2">
    <name type="scientific">Tilletia indica</name>
    <dbReference type="NCBI Taxonomy" id="43049"/>
    <lineage>
        <taxon>Eukaryota</taxon>
        <taxon>Fungi</taxon>
        <taxon>Dikarya</taxon>
        <taxon>Basidiomycota</taxon>
        <taxon>Ustilaginomycotina</taxon>
        <taxon>Exobasidiomycetes</taxon>
        <taxon>Tilletiales</taxon>
        <taxon>Tilletiaceae</taxon>
        <taxon>Tilletia</taxon>
    </lineage>
</organism>
<dbReference type="InterPro" id="IPR036691">
    <property type="entry name" value="Endo/exonu/phosph_ase_sf"/>
</dbReference>
<dbReference type="Proteomes" id="UP000077521">
    <property type="component" value="Unassembled WGS sequence"/>
</dbReference>
<evidence type="ECO:0008006" key="3">
    <source>
        <dbReference type="Google" id="ProtNLM"/>
    </source>
</evidence>
<accession>A0A177TBA7</accession>